<organism evidence="1 2">
    <name type="scientific">Chryseobacterium luquanense</name>
    <dbReference type="NCBI Taxonomy" id="2983766"/>
    <lineage>
        <taxon>Bacteria</taxon>
        <taxon>Pseudomonadati</taxon>
        <taxon>Bacteroidota</taxon>
        <taxon>Flavobacteriia</taxon>
        <taxon>Flavobacteriales</taxon>
        <taxon>Weeksellaceae</taxon>
        <taxon>Chryseobacterium group</taxon>
        <taxon>Chryseobacterium</taxon>
    </lineage>
</organism>
<gene>
    <name evidence="1" type="ORF">OEA66_07330</name>
</gene>
<dbReference type="EMBL" id="JAOVZV010000005">
    <property type="protein sequence ID" value="MCX8532162.1"/>
    <property type="molecule type" value="Genomic_DNA"/>
</dbReference>
<name>A0ABT3Y1Y7_9FLAO</name>
<evidence type="ECO:0008006" key="3">
    <source>
        <dbReference type="Google" id="ProtNLM"/>
    </source>
</evidence>
<protein>
    <recommendedName>
        <fullName evidence="3">Lipocalin-like domain-containing protein</fullName>
    </recommendedName>
</protein>
<keyword evidence="2" id="KW-1185">Reference proteome</keyword>
<sequence>MKALIFNFSCSSTNEDAPEEITYTNALIGDWKIKKYVFIDNVNGQEIGSTNLECSGKNLYHLKANNFLNIRMYKSTQYGVCLDTPTNDDGQWTYNSGSKMITFYGDVDYKVKSISSTQLEIESFDEGYVDYFDKDFNNDGIYSRLRKFGGEHK</sequence>
<reference evidence="1" key="1">
    <citation type="submission" date="2022-10" db="EMBL/GenBank/DDBJ databases">
        <title>Chryseobacterium sp. nov., a novel bacterial species.</title>
        <authorList>
            <person name="Cao Y."/>
        </authorList>
    </citation>
    <scope>NUCLEOTIDE SEQUENCE</scope>
    <source>
        <strain evidence="1">KC 927</strain>
    </source>
</reference>
<accession>A0ABT3Y1Y7</accession>
<dbReference type="Proteomes" id="UP001070176">
    <property type="component" value="Unassembled WGS sequence"/>
</dbReference>
<proteinExistence type="predicted"/>
<dbReference type="RefSeq" id="WP_267280749.1">
    <property type="nucleotide sequence ID" value="NZ_JAOVZV010000005.1"/>
</dbReference>
<evidence type="ECO:0000313" key="2">
    <source>
        <dbReference type="Proteomes" id="UP001070176"/>
    </source>
</evidence>
<evidence type="ECO:0000313" key="1">
    <source>
        <dbReference type="EMBL" id="MCX8532162.1"/>
    </source>
</evidence>
<comment type="caution">
    <text evidence="1">The sequence shown here is derived from an EMBL/GenBank/DDBJ whole genome shotgun (WGS) entry which is preliminary data.</text>
</comment>